<reference evidence="2" key="1">
    <citation type="submission" date="2016-11" db="UniProtKB">
        <authorList>
            <consortium name="WormBaseParasite"/>
        </authorList>
    </citation>
    <scope>IDENTIFICATION</scope>
</reference>
<sequence length="82" mass="9184">MAYMIMANLGFYECLELSMTIYDGLSTLCQFKGDELLETIIGGLNCAAWDTHGPIILILSLNRLNAFMSKPKKQLFSVCSRD</sequence>
<dbReference type="AlphaFoldDB" id="A0A1I7YTY3"/>
<name>A0A1I7YTY3_9BILA</name>
<dbReference type="WBParaSite" id="L893_g19478.t1">
    <property type="protein sequence ID" value="L893_g19478.t1"/>
    <property type="gene ID" value="L893_g19478"/>
</dbReference>
<protein>
    <submittedName>
        <fullName evidence="2">ARM repeat superfamily protein</fullName>
    </submittedName>
</protein>
<dbReference type="Proteomes" id="UP000095287">
    <property type="component" value="Unplaced"/>
</dbReference>
<accession>A0A1I7YTY3</accession>
<keyword evidence="1" id="KW-1185">Reference proteome</keyword>
<proteinExistence type="predicted"/>
<evidence type="ECO:0000313" key="2">
    <source>
        <dbReference type="WBParaSite" id="L893_g19478.t1"/>
    </source>
</evidence>
<organism evidence="1 2">
    <name type="scientific">Steinernema glaseri</name>
    <dbReference type="NCBI Taxonomy" id="37863"/>
    <lineage>
        <taxon>Eukaryota</taxon>
        <taxon>Metazoa</taxon>
        <taxon>Ecdysozoa</taxon>
        <taxon>Nematoda</taxon>
        <taxon>Chromadorea</taxon>
        <taxon>Rhabditida</taxon>
        <taxon>Tylenchina</taxon>
        <taxon>Panagrolaimomorpha</taxon>
        <taxon>Strongyloidoidea</taxon>
        <taxon>Steinernematidae</taxon>
        <taxon>Steinernema</taxon>
    </lineage>
</organism>
<evidence type="ECO:0000313" key="1">
    <source>
        <dbReference type="Proteomes" id="UP000095287"/>
    </source>
</evidence>